<keyword evidence="3" id="KW-0418">Kinase</keyword>
<dbReference type="Gene3D" id="3.30.200.20">
    <property type="entry name" value="Phosphorylase Kinase, domain 1"/>
    <property type="match status" value="1"/>
</dbReference>
<evidence type="ECO:0000256" key="6">
    <source>
        <dbReference type="RuleBase" id="RU000304"/>
    </source>
</evidence>
<dbReference type="SMART" id="SM00220">
    <property type="entry name" value="S_TKc"/>
    <property type="match status" value="1"/>
</dbReference>
<protein>
    <recommendedName>
        <fullName evidence="8">Protein kinase domain-containing protein</fullName>
    </recommendedName>
</protein>
<keyword evidence="4 5" id="KW-0067">ATP-binding</keyword>
<dbReference type="PROSITE" id="PS00107">
    <property type="entry name" value="PROTEIN_KINASE_ATP"/>
    <property type="match status" value="1"/>
</dbReference>
<organism evidence="9">
    <name type="scientific">Cryptomonas curvata</name>
    <dbReference type="NCBI Taxonomy" id="233186"/>
    <lineage>
        <taxon>Eukaryota</taxon>
        <taxon>Cryptophyceae</taxon>
        <taxon>Cryptomonadales</taxon>
        <taxon>Cryptomonadaceae</taxon>
        <taxon>Cryptomonas</taxon>
    </lineage>
</organism>
<gene>
    <name evidence="9" type="ORF">CCUR1050_LOCUS21482</name>
</gene>
<evidence type="ECO:0000256" key="2">
    <source>
        <dbReference type="ARBA" id="ARBA00022741"/>
    </source>
</evidence>
<dbReference type="Pfam" id="PF00069">
    <property type="entry name" value="Pkinase"/>
    <property type="match status" value="1"/>
</dbReference>
<dbReference type="CDD" id="cd13999">
    <property type="entry name" value="STKc_MAP3K-like"/>
    <property type="match status" value="1"/>
</dbReference>
<feature type="binding site" evidence="5">
    <location>
        <position position="132"/>
    </location>
    <ligand>
        <name>ATP</name>
        <dbReference type="ChEBI" id="CHEBI:30616"/>
    </ligand>
</feature>
<dbReference type="InterPro" id="IPR011009">
    <property type="entry name" value="Kinase-like_dom_sf"/>
</dbReference>
<dbReference type="PIRSF" id="PIRSF000654">
    <property type="entry name" value="Integrin-linked_kinase"/>
    <property type="match status" value="1"/>
</dbReference>
<dbReference type="PANTHER" id="PTHR44329">
    <property type="entry name" value="SERINE/THREONINE-PROTEIN KINASE TNNI3K-RELATED"/>
    <property type="match status" value="1"/>
</dbReference>
<dbReference type="InterPro" id="IPR051681">
    <property type="entry name" value="Ser/Thr_Kinases-Pseudokinases"/>
</dbReference>
<feature type="region of interest" description="Disordered" evidence="7">
    <location>
        <begin position="15"/>
        <end position="51"/>
    </location>
</feature>
<dbReference type="AlphaFoldDB" id="A0A7S0QNN1"/>
<evidence type="ECO:0000256" key="1">
    <source>
        <dbReference type="ARBA" id="ARBA00022679"/>
    </source>
</evidence>
<dbReference type="InterPro" id="IPR000719">
    <property type="entry name" value="Prot_kinase_dom"/>
</dbReference>
<dbReference type="InterPro" id="IPR008271">
    <property type="entry name" value="Ser/Thr_kinase_AS"/>
</dbReference>
<dbReference type="PANTHER" id="PTHR44329:SF140">
    <property type="entry name" value="INACTIVE PROTEIN TYROSINE KINASE PTKL"/>
    <property type="match status" value="1"/>
</dbReference>
<evidence type="ECO:0000256" key="3">
    <source>
        <dbReference type="ARBA" id="ARBA00022777"/>
    </source>
</evidence>
<keyword evidence="6" id="KW-0723">Serine/threonine-protein kinase</keyword>
<dbReference type="PROSITE" id="PS00108">
    <property type="entry name" value="PROTEIN_KINASE_ST"/>
    <property type="match status" value="1"/>
</dbReference>
<dbReference type="PROSITE" id="PS50011">
    <property type="entry name" value="PROTEIN_KINASE_DOM"/>
    <property type="match status" value="1"/>
</dbReference>
<proteinExistence type="inferred from homology"/>
<accession>A0A7S0QNN1</accession>
<dbReference type="Gene3D" id="1.10.510.10">
    <property type="entry name" value="Transferase(Phosphotransferase) domain 1"/>
    <property type="match status" value="1"/>
</dbReference>
<feature type="domain" description="Protein kinase" evidence="8">
    <location>
        <begin position="105"/>
        <end position="381"/>
    </location>
</feature>
<dbReference type="GO" id="GO:0005524">
    <property type="term" value="F:ATP binding"/>
    <property type="evidence" value="ECO:0007669"/>
    <property type="project" value="UniProtKB-UniRule"/>
</dbReference>
<evidence type="ECO:0000256" key="5">
    <source>
        <dbReference type="PROSITE-ProRule" id="PRU10141"/>
    </source>
</evidence>
<evidence type="ECO:0000313" key="9">
    <source>
        <dbReference type="EMBL" id="CAD8643797.1"/>
    </source>
</evidence>
<reference evidence="9" key="1">
    <citation type="submission" date="2021-01" db="EMBL/GenBank/DDBJ databases">
        <authorList>
            <person name="Corre E."/>
            <person name="Pelletier E."/>
            <person name="Niang G."/>
            <person name="Scheremetjew M."/>
            <person name="Finn R."/>
            <person name="Kale V."/>
            <person name="Holt S."/>
            <person name="Cochrane G."/>
            <person name="Meng A."/>
            <person name="Brown T."/>
            <person name="Cohen L."/>
        </authorList>
    </citation>
    <scope>NUCLEOTIDE SEQUENCE</scope>
    <source>
        <strain evidence="9">CCAP979/52</strain>
    </source>
</reference>
<feature type="compositionally biased region" description="Basic and acidic residues" evidence="7">
    <location>
        <begin position="32"/>
        <end position="44"/>
    </location>
</feature>
<keyword evidence="2 5" id="KW-0547">Nucleotide-binding</keyword>
<evidence type="ECO:0000256" key="7">
    <source>
        <dbReference type="SAM" id="MobiDB-lite"/>
    </source>
</evidence>
<dbReference type="FunFam" id="3.30.200.20:FF:000180">
    <property type="entry name" value="serine/threonine-protein kinase STY46-like"/>
    <property type="match status" value="1"/>
</dbReference>
<dbReference type="EMBL" id="HBEZ01039052">
    <property type="protein sequence ID" value="CAD8643797.1"/>
    <property type="molecule type" value="Transcribed_RNA"/>
</dbReference>
<sequence length="398" mass="44009">MGAYLRADTDTLLMASVEKDPEAETESVAAKSGKEMSSKERDAETEAQDLKQLASEALKAMQNKTTLSADSMSKSPSTEILENYNQQPLHVRSRAEQWELPRSEIQLTDKLGEGDGGVIYHAHWRGLDVVAKMLKADTDRSSSIDSDVAKADLINEISVLSRLRHPNLVMFLGACTIGVPLIILNEYMSGGNLEDYLIGKRKDRGGKPWQPPPKLVLQWSVELARALCFLHNCNPIIIHRDLKPANLLLNEDGHLKVGDFGLSKVKDLAKISGSYRMTGKTGSMRYMAPEVYQDDPQYDEKVDIYSSGLILWYIALGERPFDRVPAEVVADKAARSNLRPNLEPVKLRFGPEFAELVARAWSSDPAARPSAGQMVEELEAMGNRLKTAKAKGKNCAVS</sequence>
<dbReference type="InterPro" id="IPR017441">
    <property type="entry name" value="Protein_kinase_ATP_BS"/>
</dbReference>
<evidence type="ECO:0000259" key="8">
    <source>
        <dbReference type="PROSITE" id="PS50011"/>
    </source>
</evidence>
<name>A0A7S0QNN1_9CRYP</name>
<dbReference type="SUPFAM" id="SSF56112">
    <property type="entry name" value="Protein kinase-like (PK-like)"/>
    <property type="match status" value="1"/>
</dbReference>
<dbReference type="GO" id="GO:0004674">
    <property type="term" value="F:protein serine/threonine kinase activity"/>
    <property type="evidence" value="ECO:0007669"/>
    <property type="project" value="UniProtKB-KW"/>
</dbReference>
<keyword evidence="1" id="KW-0808">Transferase</keyword>
<evidence type="ECO:0000256" key="4">
    <source>
        <dbReference type="ARBA" id="ARBA00022840"/>
    </source>
</evidence>
<comment type="similarity">
    <text evidence="6">Belongs to the protein kinase superfamily.</text>
</comment>